<comment type="subcellular location">
    <subcellularLocation>
        <location evidence="1">Membrane</location>
        <topology evidence="1">Multi-pass membrane protein</topology>
    </subcellularLocation>
</comment>
<dbReference type="OrthoDB" id="9762833at2"/>
<evidence type="ECO:0000256" key="4">
    <source>
        <dbReference type="ARBA" id="ARBA00022989"/>
    </source>
</evidence>
<name>A0A363CZ98_9BACT</name>
<organism evidence="8 9">
    <name type="scientific">Arcobacter caeni</name>
    <dbReference type="NCBI Taxonomy" id="1912877"/>
    <lineage>
        <taxon>Bacteria</taxon>
        <taxon>Pseudomonadati</taxon>
        <taxon>Campylobacterota</taxon>
        <taxon>Epsilonproteobacteria</taxon>
        <taxon>Campylobacterales</taxon>
        <taxon>Arcobacteraceae</taxon>
        <taxon>Arcobacter</taxon>
    </lineage>
</organism>
<evidence type="ECO:0000256" key="5">
    <source>
        <dbReference type="ARBA" id="ARBA00023136"/>
    </source>
</evidence>
<evidence type="ECO:0000313" key="8">
    <source>
        <dbReference type="EMBL" id="PUE64420.1"/>
    </source>
</evidence>
<dbReference type="AlphaFoldDB" id="A0A363CZ98"/>
<gene>
    <name evidence="8" type="ORF">B0174_06110</name>
</gene>
<sequence>MHKNRFTRVGFILAAAGSAVGLGNIWKFPYIAGDNGGGVFVLVYLATVFLIGMSIFIGEVLLGSNAHKDGVSTFEILSPKNKKYWKYSGFTFLTGFLILTFYCVVIGWIFNYIVLSLTALPASFKDSEDLFSNFLKNDIYAQLIYYTLTFILIALTISKGVKKGIEKLNNILMPALIIILLLLLVYSIQLDGFMKAVDFMFYPNFEKFKSSSIIVAVGHAFFTLSIGMVTILTYASSLDKDVNIVKASVWVVVMDTLIAIVAGLIIFSITFTAGQEPSKGAGLVFITLPAIFHEMGTIGILLSFLFFVALAFAAITSAVSVLEPTVMYLIERRNMERKKATYGAAFFAYLIGIVVLLSNTNAFSESLTLGSKNIFDWFDFISSAILLPLGGMIISIFIGFVLDKEVSRNAIVPYIGENYYKIWLFIIRYVAPISILIIMLNELGIINIE</sequence>
<dbReference type="GO" id="GO:0015293">
    <property type="term" value="F:symporter activity"/>
    <property type="evidence" value="ECO:0007669"/>
    <property type="project" value="UniProtKB-KW"/>
</dbReference>
<proteinExistence type="inferred from homology"/>
<feature type="transmembrane region" description="Helical" evidence="7">
    <location>
        <begin position="139"/>
        <end position="158"/>
    </location>
</feature>
<dbReference type="CDD" id="cd10336">
    <property type="entry name" value="SLC6sbd_Tyt1-Like"/>
    <property type="match status" value="1"/>
</dbReference>
<evidence type="ECO:0000256" key="2">
    <source>
        <dbReference type="ARBA" id="ARBA00022448"/>
    </source>
</evidence>
<dbReference type="GO" id="GO:0016020">
    <property type="term" value="C:membrane"/>
    <property type="evidence" value="ECO:0007669"/>
    <property type="project" value="UniProtKB-SubCell"/>
</dbReference>
<protein>
    <recommendedName>
        <fullName evidence="6">Transporter</fullName>
    </recommendedName>
</protein>
<comment type="caution">
    <text evidence="8">The sequence shown here is derived from an EMBL/GenBank/DDBJ whole genome shotgun (WGS) entry which is preliminary data.</text>
</comment>
<feature type="transmembrane region" description="Helical" evidence="7">
    <location>
        <begin position="210"/>
        <end position="235"/>
    </location>
</feature>
<feature type="transmembrane region" description="Helical" evidence="7">
    <location>
        <begin position="422"/>
        <end position="440"/>
    </location>
</feature>
<dbReference type="PANTHER" id="PTHR42948">
    <property type="entry name" value="TRANSPORTER"/>
    <property type="match status" value="1"/>
</dbReference>
<keyword evidence="6" id="KW-0769">Symport</keyword>
<dbReference type="InterPro" id="IPR037272">
    <property type="entry name" value="SNS_sf"/>
</dbReference>
<feature type="transmembrane region" description="Helical" evidence="7">
    <location>
        <begin position="380"/>
        <end position="402"/>
    </location>
</feature>
<accession>A0A363CZ98</accession>
<evidence type="ECO:0000313" key="9">
    <source>
        <dbReference type="Proteomes" id="UP000251135"/>
    </source>
</evidence>
<feature type="transmembrane region" description="Helical" evidence="7">
    <location>
        <begin position="291"/>
        <end position="319"/>
    </location>
</feature>
<dbReference type="PROSITE" id="PS50267">
    <property type="entry name" value="NA_NEUROTRAN_SYMP_3"/>
    <property type="match status" value="1"/>
</dbReference>
<keyword evidence="4 7" id="KW-1133">Transmembrane helix</keyword>
<keyword evidence="5 7" id="KW-0472">Membrane</keyword>
<feature type="transmembrane region" description="Helical" evidence="7">
    <location>
        <begin position="170"/>
        <end position="190"/>
    </location>
</feature>
<dbReference type="NCBIfam" id="NF037979">
    <property type="entry name" value="Na_transp"/>
    <property type="match status" value="1"/>
</dbReference>
<evidence type="ECO:0000256" key="7">
    <source>
        <dbReference type="SAM" id="Phobius"/>
    </source>
</evidence>
<keyword evidence="9" id="KW-1185">Reference proteome</keyword>
<dbReference type="RefSeq" id="WP_108558786.1">
    <property type="nucleotide sequence ID" value="NZ_MUXE01000007.1"/>
</dbReference>
<dbReference type="PANTHER" id="PTHR42948:SF1">
    <property type="entry name" value="TRANSPORTER"/>
    <property type="match status" value="1"/>
</dbReference>
<dbReference type="PROSITE" id="PS00610">
    <property type="entry name" value="NA_NEUROTRAN_SYMP_1"/>
    <property type="match status" value="1"/>
</dbReference>
<comment type="similarity">
    <text evidence="6">Belongs to the sodium:neurotransmitter symporter (SNF) (TC 2.A.22) family.</text>
</comment>
<dbReference type="InterPro" id="IPR000175">
    <property type="entry name" value="Na/ntran_symport"/>
</dbReference>
<dbReference type="SUPFAM" id="SSF161070">
    <property type="entry name" value="SNF-like"/>
    <property type="match status" value="1"/>
</dbReference>
<feature type="transmembrane region" description="Helical" evidence="7">
    <location>
        <begin position="340"/>
        <end position="360"/>
    </location>
</feature>
<dbReference type="Pfam" id="PF00209">
    <property type="entry name" value="SNF"/>
    <property type="match status" value="2"/>
</dbReference>
<dbReference type="PRINTS" id="PR00176">
    <property type="entry name" value="NANEUSMPORT"/>
</dbReference>
<dbReference type="EMBL" id="MUXE01000007">
    <property type="protein sequence ID" value="PUE64420.1"/>
    <property type="molecule type" value="Genomic_DNA"/>
</dbReference>
<feature type="transmembrane region" description="Helical" evidence="7">
    <location>
        <begin position="247"/>
        <end position="271"/>
    </location>
</feature>
<dbReference type="Proteomes" id="UP000251135">
    <property type="component" value="Unassembled WGS sequence"/>
</dbReference>
<reference evidence="8 9" key="1">
    <citation type="submission" date="2017-02" db="EMBL/GenBank/DDBJ databases">
        <title>Arcobacter caeni sp. nov, a new Arcobacter species isolated from reclaimed water.</title>
        <authorList>
            <person name="Figueras M.J."/>
            <person name="Perez-Cataluna A."/>
            <person name="Salas-Masso N."/>
        </authorList>
    </citation>
    <scope>NUCLEOTIDE SEQUENCE [LARGE SCALE GENOMIC DNA]</scope>
    <source>
        <strain evidence="8 9">RW17-10</strain>
    </source>
</reference>
<feature type="transmembrane region" description="Helical" evidence="7">
    <location>
        <begin position="37"/>
        <end position="62"/>
    </location>
</feature>
<evidence type="ECO:0000256" key="3">
    <source>
        <dbReference type="ARBA" id="ARBA00022692"/>
    </source>
</evidence>
<keyword evidence="3 6" id="KW-0812">Transmembrane</keyword>
<evidence type="ECO:0000256" key="1">
    <source>
        <dbReference type="ARBA" id="ARBA00004141"/>
    </source>
</evidence>
<keyword evidence="2 6" id="KW-0813">Transport</keyword>
<evidence type="ECO:0000256" key="6">
    <source>
        <dbReference type="RuleBase" id="RU003732"/>
    </source>
</evidence>
<feature type="transmembrane region" description="Helical" evidence="7">
    <location>
        <begin position="90"/>
        <end position="119"/>
    </location>
</feature>
<dbReference type="InterPro" id="IPR047218">
    <property type="entry name" value="YocR/YhdH-like"/>
</dbReference>